<dbReference type="InterPro" id="IPR009100">
    <property type="entry name" value="AcylCoA_DH/oxidase_NM_dom_sf"/>
</dbReference>
<dbReference type="PANTHER" id="PTHR48083">
    <property type="entry name" value="MEDIUM-CHAIN SPECIFIC ACYL-COA DEHYDROGENASE, MITOCHONDRIAL-RELATED"/>
    <property type="match status" value="1"/>
</dbReference>
<dbReference type="PROSITE" id="PS50255">
    <property type="entry name" value="CYTOCHROME_B5_2"/>
    <property type="match status" value="1"/>
</dbReference>
<dbReference type="InterPro" id="IPR037069">
    <property type="entry name" value="AcylCoA_DH/ox_N_sf"/>
</dbReference>
<evidence type="ECO:0000313" key="9">
    <source>
        <dbReference type="Proteomes" id="UP000009131"/>
    </source>
</evidence>
<sequence length="614" mass="68620">MQTYTLEEVAKHATEESLWIVIDAKVYDITDFVDAHPGSNVVLTHRDVAGKDCTDQFYNLHRHEVLTRYSTLQIGTVQGQRATVKSPEAGDIRYIPYGEPTYLKPEIFASPYFTSGHIEFQKRLRKFLVEEVLPEAMEKEDSGELISKELMLRMGDVKLNHMRLGPGKHLHGALIFDYLKGEDFDVFHELIVHYEIGRLGTRAFQDGLLVGMVIGLPPLFLHAKDEIRDRVIDEVLSGRETLCLAMTEPFAGSDVAGIQTEAVLSDDGQYFEVSGVKQWITTSRISRYYSTAVKTKSGLMMLLIDTHFGGVTVQPTKTSYSSTAGTGRVTFDRVRVPVSHMLSEEGKGLKTILANTSHERWLMNCLTIGLARRVCEESLLWAKQRKVFGHHLIDEPVIRARLGRMFAAVESASAWNEAITYQMAKMDLAIKTEYLSGPIALSKYAITRMEFEVADEAVHIWGGRSLTQGGMGRLIETLQRTRAFSSILGGTESILSDLAVRRAIRHTPQDARLRGGHRYMGFTISEIFLISLLLVNAIAVLNEERFLSRIGWSSQHPGQYSQFSDPGYGVGQGQASGESVKVRLVNLISAIRTLLRIPLIAVNILVIAYELVLG</sequence>
<feature type="domain" description="Cytochrome b5 heme-binding" evidence="7">
    <location>
        <begin position="1"/>
        <end position="78"/>
    </location>
</feature>
<evidence type="ECO:0000256" key="1">
    <source>
        <dbReference type="ARBA" id="ARBA00001974"/>
    </source>
</evidence>
<dbReference type="STRING" id="764103.G7EAA9"/>
<dbReference type="InterPro" id="IPR006089">
    <property type="entry name" value="Acyl-CoA_DH_CS"/>
</dbReference>
<comment type="caution">
    <text evidence="8">The sequence shown here is derived from an EMBL/GenBank/DDBJ whole genome shotgun (WGS) entry which is preliminary data.</text>
</comment>
<protein>
    <recommendedName>
        <fullName evidence="7">Cytochrome b5 heme-binding domain-containing protein</fullName>
    </recommendedName>
</protein>
<evidence type="ECO:0000256" key="4">
    <source>
        <dbReference type="ARBA" id="ARBA00022827"/>
    </source>
</evidence>
<dbReference type="GO" id="GO:0033539">
    <property type="term" value="P:fatty acid beta-oxidation using acyl-CoA dehydrogenase"/>
    <property type="evidence" value="ECO:0007669"/>
    <property type="project" value="TreeGrafter"/>
</dbReference>
<dbReference type="Pfam" id="PF02770">
    <property type="entry name" value="Acyl-CoA_dh_M"/>
    <property type="match status" value="1"/>
</dbReference>
<dbReference type="eggNOG" id="KOG0537">
    <property type="taxonomic scope" value="Eukaryota"/>
</dbReference>
<dbReference type="InterPro" id="IPR036250">
    <property type="entry name" value="AcylCo_DH-like_C"/>
</dbReference>
<comment type="similarity">
    <text evidence="2">Belongs to the acyl-CoA dehydrogenase family.</text>
</comment>
<dbReference type="EMBL" id="BABT02000234">
    <property type="protein sequence ID" value="GAA99769.1"/>
    <property type="molecule type" value="Genomic_DNA"/>
</dbReference>
<keyword evidence="3" id="KW-0285">Flavoprotein</keyword>
<dbReference type="eggNOG" id="KOG0137">
    <property type="taxonomic scope" value="Eukaryota"/>
</dbReference>
<dbReference type="Gene3D" id="1.10.540.10">
    <property type="entry name" value="Acyl-CoA dehydrogenase/oxidase, N-terminal domain"/>
    <property type="match status" value="1"/>
</dbReference>
<reference evidence="8 9" key="2">
    <citation type="journal article" date="2012" name="Open Biol.">
        <title>Characteristics of nucleosomes and linker DNA regions on the genome of the basidiomycete Mixia osmundae revealed by mono- and dinucleosome mapping.</title>
        <authorList>
            <person name="Nishida H."/>
            <person name="Kondo S."/>
            <person name="Matsumoto T."/>
            <person name="Suzuki Y."/>
            <person name="Yoshikawa H."/>
            <person name="Taylor T.D."/>
            <person name="Sugiyama J."/>
        </authorList>
    </citation>
    <scope>NUCLEOTIDE SEQUENCE [LARGE SCALE GENOMIC DNA]</scope>
    <source>
        <strain evidence="9">CBS 9802 / IAM 14324 / JCM 22182 / KY 12970</strain>
    </source>
</reference>
<dbReference type="SUPFAM" id="SSF47203">
    <property type="entry name" value="Acyl-CoA dehydrogenase C-terminal domain-like"/>
    <property type="match status" value="1"/>
</dbReference>
<dbReference type="InterPro" id="IPR050741">
    <property type="entry name" value="Acyl-CoA_dehydrogenase"/>
</dbReference>
<dbReference type="Gene3D" id="2.40.110.10">
    <property type="entry name" value="Butyryl-CoA Dehydrogenase, subunit A, domain 2"/>
    <property type="match status" value="1"/>
</dbReference>
<dbReference type="GO" id="GO:0003995">
    <property type="term" value="F:acyl-CoA dehydrogenase activity"/>
    <property type="evidence" value="ECO:0007669"/>
    <property type="project" value="InterPro"/>
</dbReference>
<dbReference type="SMART" id="SM01117">
    <property type="entry name" value="Cyt-b5"/>
    <property type="match status" value="1"/>
</dbReference>
<feature type="transmembrane region" description="Helical" evidence="6">
    <location>
        <begin position="593"/>
        <end position="612"/>
    </location>
</feature>
<keyword evidence="6" id="KW-1133">Transmembrane helix</keyword>
<dbReference type="InterPro" id="IPR006091">
    <property type="entry name" value="Acyl-CoA_Oxase/DH_mid-dom"/>
</dbReference>
<keyword evidence="4" id="KW-0274">FAD</keyword>
<dbReference type="InterPro" id="IPR036400">
    <property type="entry name" value="Cyt_B5-like_heme/steroid_sf"/>
</dbReference>
<keyword evidence="6" id="KW-0812">Transmembrane</keyword>
<dbReference type="Pfam" id="PF00173">
    <property type="entry name" value="Cyt-b5"/>
    <property type="match status" value="1"/>
</dbReference>
<dbReference type="PANTHER" id="PTHR48083:SF28">
    <property type="entry name" value="ACYL-COA DEHYDROGENASE FAMILY PROTEIN (AFU_ORTHOLOGUE AFUA_6G10880)-RELATED"/>
    <property type="match status" value="1"/>
</dbReference>
<dbReference type="SUPFAM" id="SSF56645">
    <property type="entry name" value="Acyl-CoA dehydrogenase NM domain-like"/>
    <property type="match status" value="1"/>
</dbReference>
<dbReference type="InterPro" id="IPR009075">
    <property type="entry name" value="AcylCo_DH/oxidase_C"/>
</dbReference>
<organism evidence="8 9">
    <name type="scientific">Mixia osmundae (strain CBS 9802 / IAM 14324 / JCM 22182 / KY 12970)</name>
    <dbReference type="NCBI Taxonomy" id="764103"/>
    <lineage>
        <taxon>Eukaryota</taxon>
        <taxon>Fungi</taxon>
        <taxon>Dikarya</taxon>
        <taxon>Basidiomycota</taxon>
        <taxon>Pucciniomycotina</taxon>
        <taxon>Mixiomycetes</taxon>
        <taxon>Mixiales</taxon>
        <taxon>Mixiaceae</taxon>
        <taxon>Mixia</taxon>
    </lineage>
</organism>
<dbReference type="InParanoid" id="G7EAA9"/>
<name>G7EAA9_MIXOS</name>
<gene>
    <name evidence="8" type="primary">Mo06472</name>
    <name evidence="8" type="ORF">E5Q_06472</name>
</gene>
<dbReference type="Pfam" id="PF00441">
    <property type="entry name" value="Acyl-CoA_dh_1"/>
    <property type="match status" value="1"/>
</dbReference>
<dbReference type="OrthoDB" id="2588832at2759"/>
<accession>G7EAA9</accession>
<evidence type="ECO:0000256" key="3">
    <source>
        <dbReference type="ARBA" id="ARBA00022630"/>
    </source>
</evidence>
<evidence type="ECO:0000256" key="6">
    <source>
        <dbReference type="SAM" id="Phobius"/>
    </source>
</evidence>
<dbReference type="InterPro" id="IPR046373">
    <property type="entry name" value="Acyl-CoA_Oxase/DH_mid-dom_sf"/>
</dbReference>
<dbReference type="InterPro" id="IPR001199">
    <property type="entry name" value="Cyt_B5-like_heme/steroid-bd"/>
</dbReference>
<dbReference type="eggNOG" id="KOG4779">
    <property type="taxonomic scope" value="Eukaryota"/>
</dbReference>
<dbReference type="Proteomes" id="UP000009131">
    <property type="component" value="Unassembled WGS sequence"/>
</dbReference>
<feature type="transmembrane region" description="Helical" evidence="6">
    <location>
        <begin position="519"/>
        <end position="541"/>
    </location>
</feature>
<dbReference type="AlphaFoldDB" id="G7EAA9"/>
<dbReference type="GO" id="GO:0050660">
    <property type="term" value="F:flavin adenine dinucleotide binding"/>
    <property type="evidence" value="ECO:0007669"/>
    <property type="project" value="InterPro"/>
</dbReference>
<dbReference type="GO" id="GO:0005737">
    <property type="term" value="C:cytoplasm"/>
    <property type="evidence" value="ECO:0007669"/>
    <property type="project" value="TreeGrafter"/>
</dbReference>
<dbReference type="Gene3D" id="1.20.140.10">
    <property type="entry name" value="Butyryl-CoA Dehydrogenase, subunit A, domain 3"/>
    <property type="match status" value="1"/>
</dbReference>
<dbReference type="SUPFAM" id="SSF55856">
    <property type="entry name" value="Cytochrome b5-like heme/steroid binding domain"/>
    <property type="match status" value="1"/>
</dbReference>
<dbReference type="InterPro" id="IPR013880">
    <property type="entry name" value="Yos1"/>
</dbReference>
<evidence type="ECO:0000259" key="7">
    <source>
        <dbReference type="PROSITE" id="PS50255"/>
    </source>
</evidence>
<keyword evidence="6" id="KW-0472">Membrane</keyword>
<keyword evidence="9" id="KW-1185">Reference proteome</keyword>
<dbReference type="PROSITE" id="PS00072">
    <property type="entry name" value="ACYL_COA_DH_1"/>
    <property type="match status" value="1"/>
</dbReference>
<keyword evidence="5" id="KW-0560">Oxidoreductase</keyword>
<comment type="cofactor">
    <cofactor evidence="1">
        <name>FAD</name>
        <dbReference type="ChEBI" id="CHEBI:57692"/>
    </cofactor>
</comment>
<dbReference type="Pfam" id="PF08571">
    <property type="entry name" value="Yos1"/>
    <property type="match status" value="1"/>
</dbReference>
<reference evidence="8 9" key="1">
    <citation type="journal article" date="2011" name="J. Gen. Appl. Microbiol.">
        <title>Draft genome sequencing of the enigmatic basidiomycete Mixia osmundae.</title>
        <authorList>
            <person name="Nishida H."/>
            <person name="Nagatsuka Y."/>
            <person name="Sugiyama J."/>
        </authorList>
    </citation>
    <scope>NUCLEOTIDE SEQUENCE [LARGE SCALE GENOMIC DNA]</scope>
    <source>
        <strain evidence="9">CBS 9802 / IAM 14324 / JCM 22182 / KY 12970</strain>
    </source>
</reference>
<evidence type="ECO:0000256" key="5">
    <source>
        <dbReference type="ARBA" id="ARBA00023002"/>
    </source>
</evidence>
<evidence type="ECO:0000313" key="8">
    <source>
        <dbReference type="EMBL" id="GAA99769.1"/>
    </source>
</evidence>
<dbReference type="HOGENOM" id="CLU_018204_4_4_1"/>
<evidence type="ECO:0000256" key="2">
    <source>
        <dbReference type="ARBA" id="ARBA00009347"/>
    </source>
</evidence>
<proteinExistence type="inferred from homology"/>
<dbReference type="Gene3D" id="3.10.120.10">
    <property type="entry name" value="Cytochrome b5-like heme/steroid binding domain"/>
    <property type="match status" value="1"/>
</dbReference>